<proteinExistence type="inferred from homology"/>
<evidence type="ECO:0000313" key="7">
    <source>
        <dbReference type="Proteomes" id="UP000548582"/>
    </source>
</evidence>
<comment type="caution">
    <text evidence="6">The sequence shown here is derived from an EMBL/GenBank/DDBJ whole genome shotgun (WGS) entry which is preliminary data.</text>
</comment>
<evidence type="ECO:0000256" key="1">
    <source>
        <dbReference type="ARBA" id="ARBA00010333"/>
    </source>
</evidence>
<dbReference type="Gene3D" id="3.40.190.10">
    <property type="entry name" value="Periplasmic binding protein-like II"/>
    <property type="match status" value="2"/>
</dbReference>
<dbReference type="PANTHER" id="PTHR30085:SF7">
    <property type="entry name" value="AMINO-ACID ABC TRANSPORTER-BINDING PROTEIN YHDW-RELATED"/>
    <property type="match status" value="1"/>
</dbReference>
<dbReference type="InterPro" id="IPR051455">
    <property type="entry name" value="Bact_solute-bind_prot3"/>
</dbReference>
<dbReference type="Proteomes" id="UP000548582">
    <property type="component" value="Unassembled WGS sequence"/>
</dbReference>
<evidence type="ECO:0000259" key="5">
    <source>
        <dbReference type="SMART" id="SM00062"/>
    </source>
</evidence>
<keyword evidence="7" id="KW-1185">Reference proteome</keyword>
<dbReference type="CDD" id="cd13692">
    <property type="entry name" value="PBP2_BztA"/>
    <property type="match status" value="1"/>
</dbReference>
<protein>
    <submittedName>
        <fullName evidence="6">Amino acid ABC transporter substrate-binding protein</fullName>
    </submittedName>
</protein>
<dbReference type="AlphaFoldDB" id="A0A848EIU2"/>
<dbReference type="EMBL" id="JABBKX010000010">
    <property type="protein sequence ID" value="NMJ43906.1"/>
    <property type="molecule type" value="Genomic_DNA"/>
</dbReference>
<dbReference type="Pfam" id="PF00497">
    <property type="entry name" value="SBP_bac_3"/>
    <property type="match status" value="1"/>
</dbReference>
<comment type="similarity">
    <text evidence="1">Belongs to the bacterial solute-binding protein 3 family.</text>
</comment>
<reference evidence="6 7" key="1">
    <citation type="submission" date="2020-03" db="EMBL/GenBank/DDBJ databases">
        <authorList>
            <person name="Sun Q."/>
        </authorList>
    </citation>
    <scope>NUCLEOTIDE SEQUENCE [LARGE SCALE GENOMIC DNA]</scope>
    <source>
        <strain evidence="6 7">JC162</strain>
    </source>
</reference>
<feature type="domain" description="Solute-binding protein family 3/N-terminal" evidence="5">
    <location>
        <begin position="83"/>
        <end position="312"/>
    </location>
</feature>
<evidence type="ECO:0000256" key="3">
    <source>
        <dbReference type="ARBA" id="ARBA00022729"/>
    </source>
</evidence>
<sequence length="385" mass="41040">MRVDPCPAVAQHGPSGDGTGPPGRLDGLKDQGRLTVQQISRPGFLRAIGAAVIAAAVAMPAAAQQPAAGGSSPTMDAIRARGTLICGVNTGLAGFAQPDSQGVWRGFDVDYCRAVAIALFNDPDKVRYVPTTAQNRFTALQSGEVDMLARNTTWTLSRDTSLGFDFPAITFFDGQGFMVKASLGVRSASELNGATICVQPGTTTEQNLTDWARANRIQFQPVVIERLEEVVNAYLAGRCDAYTTDVSGLAATRSVQPRPADHVILPDVISKEPLGPAVRHGDQRFADLVRWIHFGLVTAEELGLTSQNIGQAAADARPDVQRLIGRTGDLGRMLGVDNAFMVNIVTRLGNYGQMFERSLTPIGIQRGPNAVWPAAGGLQYAPPFR</sequence>
<evidence type="ECO:0000256" key="4">
    <source>
        <dbReference type="SAM" id="MobiDB-lite"/>
    </source>
</evidence>
<name>A0A848EIU2_9PROT</name>
<evidence type="ECO:0000256" key="2">
    <source>
        <dbReference type="ARBA" id="ARBA00022448"/>
    </source>
</evidence>
<dbReference type="SMART" id="SM00062">
    <property type="entry name" value="PBPb"/>
    <property type="match status" value="1"/>
</dbReference>
<dbReference type="GO" id="GO:0006865">
    <property type="term" value="P:amino acid transport"/>
    <property type="evidence" value="ECO:0007669"/>
    <property type="project" value="TreeGrafter"/>
</dbReference>
<evidence type="ECO:0000313" key="6">
    <source>
        <dbReference type="EMBL" id="NMJ43906.1"/>
    </source>
</evidence>
<feature type="region of interest" description="Disordered" evidence="4">
    <location>
        <begin position="1"/>
        <end position="29"/>
    </location>
</feature>
<dbReference type="InterPro" id="IPR001638">
    <property type="entry name" value="Solute-binding_3/MltF_N"/>
</dbReference>
<keyword evidence="2" id="KW-0813">Transport</keyword>
<dbReference type="SUPFAM" id="SSF53850">
    <property type="entry name" value="Periplasmic binding protein-like II"/>
    <property type="match status" value="1"/>
</dbReference>
<keyword evidence="3" id="KW-0732">Signal</keyword>
<accession>A0A848EIU2</accession>
<organism evidence="6 7">
    <name type="scientific">Neoroseomonas marina</name>
    <dbReference type="NCBI Taxonomy" id="1232220"/>
    <lineage>
        <taxon>Bacteria</taxon>
        <taxon>Pseudomonadati</taxon>
        <taxon>Pseudomonadota</taxon>
        <taxon>Alphaproteobacteria</taxon>
        <taxon>Acetobacterales</taxon>
        <taxon>Acetobacteraceae</taxon>
        <taxon>Neoroseomonas</taxon>
    </lineage>
</organism>
<dbReference type="PANTHER" id="PTHR30085">
    <property type="entry name" value="AMINO ACID ABC TRANSPORTER PERMEASE"/>
    <property type="match status" value="1"/>
</dbReference>
<gene>
    <name evidence="6" type="ORF">GWK16_21850</name>
</gene>